<keyword evidence="1" id="KW-0378">Hydrolase</keyword>
<organism evidence="1">
    <name type="scientific">Siphoviridae sp. ctsIQ24</name>
    <dbReference type="NCBI Taxonomy" id="2826484"/>
    <lineage>
        <taxon>Viruses</taxon>
        <taxon>Duplodnaviria</taxon>
        <taxon>Heunggongvirae</taxon>
        <taxon>Uroviricota</taxon>
        <taxon>Caudoviricetes</taxon>
    </lineage>
</organism>
<dbReference type="EMBL" id="BK014953">
    <property type="protein sequence ID" value="DAD84180.1"/>
    <property type="molecule type" value="Genomic_DNA"/>
</dbReference>
<keyword evidence="1" id="KW-0645">Protease</keyword>
<dbReference type="GO" id="GO:0008233">
    <property type="term" value="F:peptidase activity"/>
    <property type="evidence" value="ECO:0007669"/>
    <property type="project" value="UniProtKB-KW"/>
</dbReference>
<proteinExistence type="predicted"/>
<dbReference type="Pfam" id="PF09979">
    <property type="entry name" value="DUF2213"/>
    <property type="match status" value="1"/>
</dbReference>
<name>A0A8S5MPQ8_9CAUD</name>
<evidence type="ECO:0000313" key="1">
    <source>
        <dbReference type="EMBL" id="DAD84180.1"/>
    </source>
</evidence>
<dbReference type="InterPro" id="IPR016913">
    <property type="entry name" value="UCP029215"/>
</dbReference>
<reference evidence="1" key="1">
    <citation type="journal article" date="2021" name="Proc. Natl. Acad. Sci. U.S.A.">
        <title>A Catalog of Tens of Thousands of Viruses from Human Metagenomes Reveals Hidden Associations with Chronic Diseases.</title>
        <authorList>
            <person name="Tisza M.J."/>
            <person name="Buck C.B."/>
        </authorList>
    </citation>
    <scope>NUCLEOTIDE SEQUENCE</scope>
    <source>
        <strain evidence="1">CtsIQ24</strain>
    </source>
</reference>
<protein>
    <submittedName>
        <fullName evidence="1">Prohead serine protease</fullName>
    </submittedName>
</protein>
<dbReference type="GO" id="GO:0006508">
    <property type="term" value="P:proteolysis"/>
    <property type="evidence" value="ECO:0007669"/>
    <property type="project" value="UniProtKB-KW"/>
</dbReference>
<sequence length="197" mass="22038">MPKRFYYGSKISDNLVKLDNGCLLCLNVPIARAGAYQYAREELGLDGSGIVTVYREPSEVFDQIAMASFEGKAFTDTHPSVNVTADNWQMYSKGELTNIRRGEGDKSNFLLSDILVRDPIVINEIYSGAKREISAGYDCEYVERDGKIYQTKIRGNHAALVQCGRAGSQVRINDECKINNKYNFVKTISKAIKVLAF</sequence>
<accession>A0A8S5MPQ8</accession>